<evidence type="ECO:0000256" key="3">
    <source>
        <dbReference type="ARBA" id="ARBA00023157"/>
    </source>
</evidence>
<dbReference type="RefSeq" id="XP_017774030.1">
    <property type="nucleotide sequence ID" value="XM_017918541.1"/>
</dbReference>
<feature type="domain" description="SRCR" evidence="9">
    <location>
        <begin position="988"/>
        <end position="1094"/>
    </location>
</feature>
<accession>A0ABM1MHH1</accession>
<dbReference type="InterPro" id="IPR006626">
    <property type="entry name" value="PbH1"/>
</dbReference>
<dbReference type="InterPro" id="IPR035914">
    <property type="entry name" value="Sperma_CUB_dom_sf"/>
</dbReference>
<dbReference type="SUPFAM" id="SSF56487">
    <property type="entry name" value="SRCR-like"/>
    <property type="match status" value="3"/>
</dbReference>
<proteinExistence type="predicted"/>
<evidence type="ECO:0000313" key="12">
    <source>
        <dbReference type="RefSeq" id="XP_017774030.1"/>
    </source>
</evidence>
<feature type="compositionally biased region" description="Polar residues" evidence="6">
    <location>
        <begin position="2873"/>
        <end position="2882"/>
    </location>
</feature>
<dbReference type="Pfam" id="PF00530">
    <property type="entry name" value="SRCR"/>
    <property type="match status" value="3"/>
</dbReference>
<dbReference type="InterPro" id="IPR036772">
    <property type="entry name" value="SRCR-like_dom_sf"/>
</dbReference>
<feature type="disulfide bond" evidence="5">
    <location>
        <begin position="202"/>
        <end position="212"/>
    </location>
</feature>
<name>A0ABM1MHH1_NICVS</name>
<dbReference type="PANTHER" id="PTHR47653:SF1">
    <property type="entry name" value="DELETED IN MALIGNANT BRAIN TUMORS 1 PROTEIN"/>
    <property type="match status" value="1"/>
</dbReference>
<keyword evidence="7" id="KW-0812">Transmembrane</keyword>
<feature type="chain" id="PRO_5045022710" evidence="8">
    <location>
        <begin position="27"/>
        <end position="2882"/>
    </location>
</feature>
<keyword evidence="7" id="KW-1133">Transmembrane helix</keyword>
<keyword evidence="2" id="KW-0677">Repeat</keyword>
<evidence type="ECO:0000256" key="1">
    <source>
        <dbReference type="ARBA" id="ARBA00022729"/>
    </source>
</evidence>
<feature type="signal peptide" evidence="8">
    <location>
        <begin position="1"/>
        <end position="26"/>
    </location>
</feature>
<dbReference type="InterPro" id="IPR016187">
    <property type="entry name" value="CTDL_fold"/>
</dbReference>
<dbReference type="Proteomes" id="UP000695000">
    <property type="component" value="Unplaced"/>
</dbReference>
<dbReference type="PRINTS" id="PR00258">
    <property type="entry name" value="SPERACTRCPTR"/>
</dbReference>
<dbReference type="Gene3D" id="2.60.120.290">
    <property type="entry name" value="Spermadhesin, CUB domain"/>
    <property type="match status" value="1"/>
</dbReference>
<evidence type="ECO:0000256" key="7">
    <source>
        <dbReference type="SAM" id="Phobius"/>
    </source>
</evidence>
<evidence type="ECO:0000256" key="2">
    <source>
        <dbReference type="ARBA" id="ARBA00022737"/>
    </source>
</evidence>
<dbReference type="SUPFAM" id="SSF49854">
    <property type="entry name" value="Spermadhesin, CUB domain"/>
    <property type="match status" value="1"/>
</dbReference>
<organism evidence="10 11">
    <name type="scientific">Nicrophorus vespilloides</name>
    <name type="common">Boreal carrion beetle</name>
    <dbReference type="NCBI Taxonomy" id="110193"/>
    <lineage>
        <taxon>Eukaryota</taxon>
        <taxon>Metazoa</taxon>
        <taxon>Ecdysozoa</taxon>
        <taxon>Arthropoda</taxon>
        <taxon>Hexapoda</taxon>
        <taxon>Insecta</taxon>
        <taxon>Pterygota</taxon>
        <taxon>Neoptera</taxon>
        <taxon>Endopterygota</taxon>
        <taxon>Coleoptera</taxon>
        <taxon>Polyphaga</taxon>
        <taxon>Staphyliniformia</taxon>
        <taxon>Silphidae</taxon>
        <taxon>Nicrophorinae</taxon>
        <taxon>Nicrophorus</taxon>
    </lineage>
</organism>
<dbReference type="InterPro" id="IPR039448">
    <property type="entry name" value="Beta_helix"/>
</dbReference>
<feature type="disulfide bond" evidence="5">
    <location>
        <begin position="1061"/>
        <end position="1071"/>
    </location>
</feature>
<evidence type="ECO:0000256" key="5">
    <source>
        <dbReference type="PROSITE-ProRule" id="PRU00196"/>
    </source>
</evidence>
<dbReference type="InterPro" id="IPR053243">
    <property type="entry name" value="SJ_maturation_regulator"/>
</dbReference>
<dbReference type="GeneID" id="108560828"/>
<feature type="transmembrane region" description="Helical" evidence="7">
    <location>
        <begin position="2602"/>
        <end position="2626"/>
    </location>
</feature>
<evidence type="ECO:0000313" key="11">
    <source>
        <dbReference type="RefSeq" id="XP_017774021.1"/>
    </source>
</evidence>
<feature type="domain" description="SRCR" evidence="9">
    <location>
        <begin position="1804"/>
        <end position="1925"/>
    </location>
</feature>
<protein>
    <submittedName>
        <fullName evidence="11 12">Protein bark beetle isoform X1</fullName>
    </submittedName>
</protein>
<sequence length="2882" mass="328289">MIFLAKMFEFSVTVLLVFLVLHVSLAEPVDLWTEEKYYGETKAAITTEHSGGIIADEQIVFSRNKSPYLLKNDLIIERNAELVIEPGVEIKVVSQIGITVRGTLTAIGNQNERIILTSAEEPYGSIAAQDIRLVDGPSILAGRVQIKHNDKWRSVCTNSKNWTLADMSIACRQLGFQGGEFFMWHNREMPLKSRLLYENPRCRGSEETIFECDWHTRQMGSGVCDYHPDLAIRCLPRHESPKNNWRGIRFENARHEKILTLSNTLFVPTSNSRLQFVDIQYAGSGRDHNASSALEIIGVPPIIDEVQVLDSAFNGINVTSPEAPFTISNSRIRANRGFGIFVNSSYGSAHINKCTINENGGDGIRYVHNEERPDERIDKTDISDFCTLATAASQTYPIQIFVDQSVFTLKEKTCSKVFSTRYGNKITIHFLRAETERNNSAQIDVFDGSSVSKRLLTSFLIRNGTRPQSVTSFSNQIYIKFRADPKLTMFLHMRLTSGLSKSYDLNVTNSDISENEGRGIAFDNLRTQLHIHDSSISKNRHVAGVHVTSGVGDINVTSSKISFNEGDGINITYTGGNRNISRSSISSNQGYGVAIWLNQTKETEYLFLNQSSVVEYTEVVKNLDVGILHGNYCSESYINITGNVVQQNLNDALEILSCWMNSNSSTKLQIGHNQFIGNQKMSIKISPALNLDGYIEFNSFKQGLLGQILIKNKPLEEFNFLKTNIHVQNNYFLKNLGVFVVNLALSPYSETQHLLFTKNFVKENIIQEPFQSDTMPKLNPRSRVAAPLVIGSNNVKIYRNIIENPGSKYEIGSHLEDQSRTINCTYNWLGFTDEEKIFHRIFHRNDRYNLAKIIFVPYLLHNSHALTSRINMHSIYLPHFIMKNSNVVGGEIEGEETLPQGEYLVERDINIRPGGKLTLEPGVSLKFPPSIGVMIGGKLEARGIAPDSIRFTLKEEIVFQPENDTYEIETEQYNSETEIIEIESKIPIRLLGGKSPTEGRLQVKVNNNWGTVCNYGWTIKDASLVCQQLGYTLNPQDWFLERNQIPEAGLNESPILSNVQCTEYDTDLTKCRAEIVSDFENSCNHDNDVGIRCYETSWAGLRFGVLSERSDLQFITIEKAGLLDYTTSTLKPALQIDFARHNFENIKVTNNYHDGLGIMYSDIYAESVNVVKNSEFSNNRGAGISFKQLGLKVSGSLIENNHIGIKHNPAISSLEQRELAGWFQNFEQDIYYRPFMIPHELDHNNLMVDTMKYLVTSPVFGDNIKRSYRIRCDPGYVIAIQLLNPIHNQSSESIMVYDSQTYNDYSSIWSIKRDLTIFPTTSSSHGLILDYNSGSNSLGGTVIILSSIRAPIQDVYNKIVKGPIPSLSMYNTKIRQNYYGIEVNYYNRYFNELGDHFLRKSNDSMKLINCDLSHNIQEAIYINSPHWDLHKSNISEFTLMINNSLITDNGKGIYHFSRDLRSSNNLFHYILQDDTIERNKAGGFDINLPYVWNYNENFTHSVYFNNNTWKRNNKFSLNIDGHFALVNITKNKFVENLCKDGLISFKGMEKKMLIDYNEILGNNGKYMVEFKSESQSEILGDVPAKFMFNLLKENKYINTLRTFQIYRDPTSVIHFNGIQKIKVNRNLFNNNFLNYLLVAGIKTAKLDNNLDVSENWWGTNDAVEIEKMIFDFDDWNNHAVALFRPYLMEEDFLASHSLEFVATKIPDLDNLGGRLEEDLFLPRREYPYKVLADLTVMPKATLTIAPGAILEFGPNVGILVLGTLKAEAFKGAEIIMRPISRSANLESNRIEKRDLEKFSVEGGIRLCKGVECLGEHEILNEGFLEYFNKTTLQWVPMCDSRFTERNAQVVCRELGFDSLSSFFEHDRRIEFHSNSLTRIWSWPEPLQCSGTETKYEDCPLRLNGQQYGHFHKCSWDSKFVFVRCEKSQKKSSYWGGIRFANSEFESHMFENRYHDIHTHQSVVKEESKMIFVKIIGAGILHNEKSPAIQSIIKSPIINYVNVTDSAFHGINFISPAQTLNLLSNHVKKSLGIGISVLSLTGEGREAEESSYTPLKNLNIPYNLFSLIDICDTTKEIRVEERVLIYYKYDNHPVNCVKIFKSAYNIKPFGFRLLQFNLFNSTNKYGIPDFISLYDGEVYNVTSKLITQITTNSHNEKRMFKSKGSSLSIKFFANGASSNHGFIAEVVTLPISAIGFNRDVQHNITYSVMEGNREGGLVYNSAGEVNPVVTIDKNQFKDNCLKLYGNFTTCKAAVDVDVQNTQTVFFRNNLVSGNQGGLSIKADSRGSATSLKGTIENNLFVNNSNLPALYVEGRQSSPYQEVTISRNYFTRNVAQYENNIVLKQVVSIFTYNYVKRNIGMQNLEVSGFDKVRLPIYQTTSHNGFYNNYALTRDSKATIVAGTAGQRYIDNIFFNPDNDYEIMTVNRSLFNFNSTLELWKTKIDASYNYWGVNTTLAVSGRIWDQLDDPRLLEVNYQSYYMNNETILEGKCPPGWALVGDTCYIYIGAPMNFYEARAFCQADNASMPFLVGNVNYLALYDFIRRQQQWYLYSDKVWIQHIDMINSCTYFSYQSVENDDCLQRYPFVCEIDPKVFIDPLVWRGDIITIGSITASVLALLLLSIVIICWWNKSKYRHAQRLERRNSIRQSLHSLRSVGSAHGFSELNYRRKPGQLSTRSTDTLTKNSDYRKMVSNGSIDSMEKSTYNSSIEDTQSYDMYEPQNPNPNSSFSCNTTIEYHKPQYAQPNFNLAYKNEGFKDNSTFASNSRAASVQETTISDDTPIVHSESAETYPANDYYHTDTLPLNRPNENNYTPNFLDELKSKMPVQETSFEQFPEPTRSKPVIDRSKSEALLETNFDYDPEEPVLNQPIREFSRSKSQPLETAM</sequence>
<keyword evidence="4" id="KW-0325">Glycoprotein</keyword>
<dbReference type="SUPFAM" id="SSF51126">
    <property type="entry name" value="Pectin lyase-like"/>
    <property type="match status" value="1"/>
</dbReference>
<dbReference type="Gene3D" id="3.10.100.10">
    <property type="entry name" value="Mannose-Binding Protein A, subunit A"/>
    <property type="match status" value="1"/>
</dbReference>
<evidence type="ECO:0000259" key="9">
    <source>
        <dbReference type="PROSITE" id="PS50287"/>
    </source>
</evidence>
<evidence type="ECO:0000313" key="10">
    <source>
        <dbReference type="Proteomes" id="UP000695000"/>
    </source>
</evidence>
<dbReference type="InterPro" id="IPR016186">
    <property type="entry name" value="C-type_lectin-like/link_sf"/>
</dbReference>
<dbReference type="SMART" id="SM00202">
    <property type="entry name" value="SR"/>
    <property type="match status" value="3"/>
</dbReference>
<dbReference type="CDD" id="cd00037">
    <property type="entry name" value="CLECT"/>
    <property type="match status" value="1"/>
</dbReference>
<evidence type="ECO:0000256" key="6">
    <source>
        <dbReference type="SAM" id="MobiDB-lite"/>
    </source>
</evidence>
<dbReference type="PROSITE" id="PS00420">
    <property type="entry name" value="SRCR_1"/>
    <property type="match status" value="1"/>
</dbReference>
<dbReference type="PANTHER" id="PTHR47653">
    <property type="entry name" value="PROTEIN BARK BEETLE"/>
    <property type="match status" value="1"/>
</dbReference>
<evidence type="ECO:0000256" key="4">
    <source>
        <dbReference type="ARBA" id="ARBA00023180"/>
    </source>
</evidence>
<feature type="disulfide bond" evidence="5">
    <location>
        <begin position="1888"/>
        <end position="1898"/>
    </location>
</feature>
<keyword evidence="1 8" id="KW-0732">Signal</keyword>
<dbReference type="InterPro" id="IPR012334">
    <property type="entry name" value="Pectin_lyas_fold"/>
</dbReference>
<feature type="domain" description="SRCR" evidence="9">
    <location>
        <begin position="131"/>
        <end position="235"/>
    </location>
</feature>
<reference evidence="11 12" key="1">
    <citation type="submission" date="2025-05" db="UniProtKB">
        <authorList>
            <consortium name="RefSeq"/>
        </authorList>
    </citation>
    <scope>IDENTIFICATION</scope>
    <source>
        <tissue evidence="11 12">Whole Larva</tissue>
    </source>
</reference>
<dbReference type="Gene3D" id="3.10.250.10">
    <property type="entry name" value="SRCR-like domain"/>
    <property type="match status" value="3"/>
</dbReference>
<dbReference type="PROSITE" id="PS50287">
    <property type="entry name" value="SRCR_2"/>
    <property type="match status" value="3"/>
</dbReference>
<dbReference type="InterPro" id="IPR001190">
    <property type="entry name" value="SRCR"/>
</dbReference>
<dbReference type="Pfam" id="PF13229">
    <property type="entry name" value="Beta_helix"/>
    <property type="match status" value="1"/>
</dbReference>
<gene>
    <name evidence="11 12" type="primary">LOC108560828</name>
</gene>
<dbReference type="SUPFAM" id="SSF56436">
    <property type="entry name" value="C-type lectin-like"/>
    <property type="match status" value="1"/>
</dbReference>
<keyword evidence="10" id="KW-1185">Reference proteome</keyword>
<keyword evidence="7" id="KW-0472">Membrane</keyword>
<evidence type="ECO:0000256" key="8">
    <source>
        <dbReference type="SAM" id="SignalP"/>
    </source>
</evidence>
<dbReference type="RefSeq" id="XP_017774021.1">
    <property type="nucleotide sequence ID" value="XM_017918532.1"/>
</dbReference>
<comment type="caution">
    <text evidence="5">Lacks conserved residue(s) required for the propagation of feature annotation.</text>
</comment>
<feature type="region of interest" description="Disordered" evidence="6">
    <location>
        <begin position="2851"/>
        <end position="2882"/>
    </location>
</feature>
<dbReference type="InterPro" id="IPR011050">
    <property type="entry name" value="Pectin_lyase_fold/virulence"/>
</dbReference>
<dbReference type="Gene3D" id="2.160.20.10">
    <property type="entry name" value="Single-stranded right-handed beta-helix, Pectin lyase-like"/>
    <property type="match status" value="2"/>
</dbReference>
<dbReference type="SMART" id="SM00710">
    <property type="entry name" value="PbH1"/>
    <property type="match status" value="17"/>
</dbReference>
<keyword evidence="3 5" id="KW-1015">Disulfide bond</keyword>